<feature type="transmembrane region" description="Helical" evidence="2">
    <location>
        <begin position="219"/>
        <end position="243"/>
    </location>
</feature>
<feature type="transmembrane region" description="Helical" evidence="2">
    <location>
        <begin position="177"/>
        <end position="198"/>
    </location>
</feature>
<feature type="compositionally biased region" description="Polar residues" evidence="1">
    <location>
        <begin position="346"/>
        <end position="357"/>
    </location>
</feature>
<feature type="compositionally biased region" description="Basic and acidic residues" evidence="1">
    <location>
        <begin position="332"/>
        <end position="345"/>
    </location>
</feature>
<name>A0A8H5ASW2_9AGAR</name>
<feature type="region of interest" description="Disordered" evidence="1">
    <location>
        <begin position="332"/>
        <end position="374"/>
    </location>
</feature>
<feature type="transmembrane region" description="Helical" evidence="2">
    <location>
        <begin position="134"/>
        <end position="157"/>
    </location>
</feature>
<keyword evidence="2" id="KW-0472">Membrane</keyword>
<protein>
    <submittedName>
        <fullName evidence="3">Uncharacterized protein</fullName>
    </submittedName>
</protein>
<feature type="transmembrane region" description="Helical" evidence="2">
    <location>
        <begin position="55"/>
        <end position="73"/>
    </location>
</feature>
<keyword evidence="4" id="KW-1185">Reference proteome</keyword>
<dbReference type="OrthoDB" id="3357408at2759"/>
<proteinExistence type="predicted"/>
<gene>
    <name evidence="3" type="ORF">D9619_010551</name>
</gene>
<dbReference type="AlphaFoldDB" id="A0A8H5ASW2"/>
<comment type="caution">
    <text evidence="3">The sequence shown here is derived from an EMBL/GenBank/DDBJ whole genome shotgun (WGS) entry which is preliminary data.</text>
</comment>
<organism evidence="3 4">
    <name type="scientific">Psilocybe cf. subviscida</name>
    <dbReference type="NCBI Taxonomy" id="2480587"/>
    <lineage>
        <taxon>Eukaryota</taxon>
        <taxon>Fungi</taxon>
        <taxon>Dikarya</taxon>
        <taxon>Basidiomycota</taxon>
        <taxon>Agaricomycotina</taxon>
        <taxon>Agaricomycetes</taxon>
        <taxon>Agaricomycetidae</taxon>
        <taxon>Agaricales</taxon>
        <taxon>Agaricineae</taxon>
        <taxon>Strophariaceae</taxon>
        <taxon>Psilocybe</taxon>
    </lineage>
</organism>
<dbReference type="EMBL" id="JAACJJ010000058">
    <property type="protein sequence ID" value="KAF5310296.1"/>
    <property type="molecule type" value="Genomic_DNA"/>
</dbReference>
<feature type="transmembrane region" description="Helical" evidence="2">
    <location>
        <begin position="12"/>
        <end position="35"/>
    </location>
</feature>
<accession>A0A8H5ASW2</accession>
<evidence type="ECO:0000256" key="1">
    <source>
        <dbReference type="SAM" id="MobiDB-lite"/>
    </source>
</evidence>
<feature type="transmembrane region" description="Helical" evidence="2">
    <location>
        <begin position="255"/>
        <end position="272"/>
    </location>
</feature>
<reference evidence="3 4" key="1">
    <citation type="journal article" date="2020" name="ISME J.">
        <title>Uncovering the hidden diversity of litter-decomposition mechanisms in mushroom-forming fungi.</title>
        <authorList>
            <person name="Floudas D."/>
            <person name="Bentzer J."/>
            <person name="Ahren D."/>
            <person name="Johansson T."/>
            <person name="Persson P."/>
            <person name="Tunlid A."/>
        </authorList>
    </citation>
    <scope>NUCLEOTIDE SEQUENCE [LARGE SCALE GENOMIC DNA]</scope>
    <source>
        <strain evidence="3 4">CBS 101986</strain>
    </source>
</reference>
<sequence length="374" mass="41794">MPGFEEVPAQIVGLWMETLFYGIYLVTFVLCIQVLLWDSAHARFKHPGTWNRPLLVAALLMFIFGTLDVALGLQHNLKAFWFGIQSGQIQGPADEFARISEWVNVMKLANYDAQTFIGDGILLYRCYMIYNRKWLVILVPGLLWLGTLAFSIVTIVIEATLGTGVLNQSQLKPFITGTLSMTLAMNVITTSLMVYRIWNIQQRTNRRLSRLSGIDPYSRVLRVLIECGAIYTVSVIILFVCYLANNNAQLPVSDSIVQIIGITFNLIIINVGRGQHTRPTDSDFSTNYVISMPSHSHRSGHGTSSNTLPLQSINVKTESTVVRDASVKIIEESEDQKKAKVRDPESLTTHGNDQGSLGRNWAAKKPMDADSWPS</sequence>
<keyword evidence="2" id="KW-0812">Transmembrane</keyword>
<dbReference type="Proteomes" id="UP000567179">
    <property type="component" value="Unassembled WGS sequence"/>
</dbReference>
<evidence type="ECO:0000313" key="4">
    <source>
        <dbReference type="Proteomes" id="UP000567179"/>
    </source>
</evidence>
<evidence type="ECO:0000313" key="3">
    <source>
        <dbReference type="EMBL" id="KAF5310296.1"/>
    </source>
</evidence>
<keyword evidence="2" id="KW-1133">Transmembrane helix</keyword>
<evidence type="ECO:0000256" key="2">
    <source>
        <dbReference type="SAM" id="Phobius"/>
    </source>
</evidence>